<dbReference type="Pfam" id="PF00440">
    <property type="entry name" value="TetR_N"/>
    <property type="match status" value="1"/>
</dbReference>
<evidence type="ECO:0000313" key="6">
    <source>
        <dbReference type="EMBL" id="BAP55778.1"/>
    </source>
</evidence>
<dbReference type="InterPro" id="IPR001647">
    <property type="entry name" value="HTH_TetR"/>
</dbReference>
<keyword evidence="1" id="KW-0805">Transcription regulation</keyword>
<dbReference type="InterPro" id="IPR050109">
    <property type="entry name" value="HTH-type_TetR-like_transc_reg"/>
</dbReference>
<proteinExistence type="predicted"/>
<dbReference type="KEGG" id="tig:THII_1481"/>
<dbReference type="EMBL" id="AP014633">
    <property type="protein sequence ID" value="BAP55778.1"/>
    <property type="molecule type" value="Genomic_DNA"/>
</dbReference>
<dbReference type="GO" id="GO:0000976">
    <property type="term" value="F:transcription cis-regulatory region binding"/>
    <property type="evidence" value="ECO:0007669"/>
    <property type="project" value="TreeGrafter"/>
</dbReference>
<dbReference type="AlphaFoldDB" id="A0A090AD74"/>
<accession>A0A090AD74</accession>
<dbReference type="PRINTS" id="PR00455">
    <property type="entry name" value="HTHTETR"/>
</dbReference>
<dbReference type="PANTHER" id="PTHR30055">
    <property type="entry name" value="HTH-TYPE TRANSCRIPTIONAL REGULATOR RUTR"/>
    <property type="match status" value="1"/>
</dbReference>
<dbReference type="Proteomes" id="UP000031623">
    <property type="component" value="Chromosome"/>
</dbReference>
<reference evidence="6 7" key="1">
    <citation type="journal article" date="2014" name="ISME J.">
        <title>Ecophysiology of Thioploca ingrica as revealed by the complete genome sequence supplemented with proteomic evidence.</title>
        <authorList>
            <person name="Kojima H."/>
            <person name="Ogura Y."/>
            <person name="Yamamoto N."/>
            <person name="Togashi T."/>
            <person name="Mori H."/>
            <person name="Watanabe T."/>
            <person name="Nemoto F."/>
            <person name="Kurokawa K."/>
            <person name="Hayashi T."/>
            <person name="Fukui M."/>
        </authorList>
    </citation>
    <scope>NUCLEOTIDE SEQUENCE [LARGE SCALE GENOMIC DNA]</scope>
</reference>
<evidence type="ECO:0000259" key="5">
    <source>
        <dbReference type="PROSITE" id="PS50977"/>
    </source>
</evidence>
<dbReference type="PROSITE" id="PS50977">
    <property type="entry name" value="HTH_TETR_2"/>
    <property type="match status" value="1"/>
</dbReference>
<dbReference type="SUPFAM" id="SSF48498">
    <property type="entry name" value="Tetracyclin repressor-like, C-terminal domain"/>
    <property type="match status" value="1"/>
</dbReference>
<evidence type="ECO:0000256" key="3">
    <source>
        <dbReference type="ARBA" id="ARBA00023163"/>
    </source>
</evidence>
<dbReference type="InterPro" id="IPR009057">
    <property type="entry name" value="Homeodomain-like_sf"/>
</dbReference>
<dbReference type="SUPFAM" id="SSF46689">
    <property type="entry name" value="Homeodomain-like"/>
    <property type="match status" value="1"/>
</dbReference>
<name>A0A090AD74_9GAMM</name>
<feature type="domain" description="HTH tetR-type" evidence="5">
    <location>
        <begin position="10"/>
        <end position="70"/>
    </location>
</feature>
<organism evidence="6 7">
    <name type="scientific">Thioploca ingrica</name>
    <dbReference type="NCBI Taxonomy" id="40754"/>
    <lineage>
        <taxon>Bacteria</taxon>
        <taxon>Pseudomonadati</taxon>
        <taxon>Pseudomonadota</taxon>
        <taxon>Gammaproteobacteria</taxon>
        <taxon>Thiotrichales</taxon>
        <taxon>Thiotrichaceae</taxon>
        <taxon>Thioploca</taxon>
    </lineage>
</organism>
<protein>
    <submittedName>
        <fullName evidence="6">TetR family transcriptional regulator</fullName>
    </submittedName>
</protein>
<evidence type="ECO:0000256" key="2">
    <source>
        <dbReference type="ARBA" id="ARBA00023125"/>
    </source>
</evidence>
<keyword evidence="2 4" id="KW-0238">DNA-binding</keyword>
<keyword evidence="7" id="KW-1185">Reference proteome</keyword>
<feature type="DNA-binding region" description="H-T-H motif" evidence="4">
    <location>
        <begin position="33"/>
        <end position="52"/>
    </location>
</feature>
<evidence type="ECO:0000313" key="7">
    <source>
        <dbReference type="Proteomes" id="UP000031623"/>
    </source>
</evidence>
<evidence type="ECO:0000256" key="4">
    <source>
        <dbReference type="PROSITE-ProRule" id="PRU00335"/>
    </source>
</evidence>
<dbReference type="OrthoDB" id="5816932at2"/>
<sequence>MAKAKFSASHSAVEAILTAAIPLFAQAGFSGVAMRQVAQAVGISIATLYHHFPDKSTLYLKTIEATFADKAEGMAAVLAETGTPEQRLQKFVLRFTEMMSQDSYFRRLLQRELLDGDETRLRLLASQVFKAQFLNIAKLAQELAPGCDPHLMAISIAGLVLFHLEMTPLRQFLPGGCPEHNQPDIIARHVTALLLGGVPCCGNK</sequence>
<dbReference type="InterPro" id="IPR036271">
    <property type="entry name" value="Tet_transcr_reg_TetR-rel_C_sf"/>
</dbReference>
<dbReference type="PANTHER" id="PTHR30055:SF234">
    <property type="entry name" value="HTH-TYPE TRANSCRIPTIONAL REGULATOR BETI"/>
    <property type="match status" value="1"/>
</dbReference>
<dbReference type="HOGENOM" id="CLU_069356_12_8_6"/>
<dbReference type="Gene3D" id="1.10.357.10">
    <property type="entry name" value="Tetracycline Repressor, domain 2"/>
    <property type="match status" value="1"/>
</dbReference>
<evidence type="ECO:0000256" key="1">
    <source>
        <dbReference type="ARBA" id="ARBA00023015"/>
    </source>
</evidence>
<dbReference type="STRING" id="40754.THII_1481"/>
<keyword evidence="3" id="KW-0804">Transcription</keyword>
<dbReference type="GO" id="GO:0003700">
    <property type="term" value="F:DNA-binding transcription factor activity"/>
    <property type="evidence" value="ECO:0007669"/>
    <property type="project" value="TreeGrafter"/>
</dbReference>
<gene>
    <name evidence="6" type="ORF">THII_1481</name>
</gene>